<dbReference type="Pfam" id="PF00027">
    <property type="entry name" value="cNMP_binding"/>
    <property type="match status" value="1"/>
</dbReference>
<dbReference type="SMART" id="SM00100">
    <property type="entry name" value="cNMP"/>
    <property type="match status" value="1"/>
</dbReference>
<evidence type="ECO:0000259" key="5">
    <source>
        <dbReference type="PROSITE" id="PS51063"/>
    </source>
</evidence>
<proteinExistence type="predicted"/>
<dbReference type="Gene3D" id="2.60.120.10">
    <property type="entry name" value="Jelly Rolls"/>
    <property type="match status" value="1"/>
</dbReference>
<dbReference type="PROSITE" id="PS51063">
    <property type="entry name" value="HTH_CRP_2"/>
    <property type="match status" value="1"/>
</dbReference>
<organism evidence="6 7">
    <name type="scientific">Meridianimarinicoccus marinus</name>
    <dbReference type="NCBI Taxonomy" id="3231483"/>
    <lineage>
        <taxon>Bacteria</taxon>
        <taxon>Pseudomonadati</taxon>
        <taxon>Pseudomonadota</taxon>
        <taxon>Alphaproteobacteria</taxon>
        <taxon>Rhodobacterales</taxon>
        <taxon>Paracoccaceae</taxon>
        <taxon>Meridianimarinicoccus</taxon>
    </lineage>
</organism>
<keyword evidence="3" id="KW-0804">Transcription</keyword>
<evidence type="ECO:0000256" key="3">
    <source>
        <dbReference type="ARBA" id="ARBA00023163"/>
    </source>
</evidence>
<keyword evidence="7" id="KW-1185">Reference proteome</keyword>
<keyword evidence="2" id="KW-0238">DNA-binding</keyword>
<evidence type="ECO:0000256" key="2">
    <source>
        <dbReference type="ARBA" id="ARBA00023125"/>
    </source>
</evidence>
<dbReference type="SUPFAM" id="SSF46785">
    <property type="entry name" value="Winged helix' DNA-binding domain"/>
    <property type="match status" value="1"/>
</dbReference>
<evidence type="ECO:0000313" key="6">
    <source>
        <dbReference type="EMBL" id="MEV8468429.1"/>
    </source>
</evidence>
<comment type="caution">
    <text evidence="6">The sequence shown here is derived from an EMBL/GenBank/DDBJ whole genome shotgun (WGS) entry which is preliminary data.</text>
</comment>
<dbReference type="Proteomes" id="UP001553161">
    <property type="component" value="Unassembled WGS sequence"/>
</dbReference>
<dbReference type="EMBL" id="JBFBVU010000028">
    <property type="protein sequence ID" value="MEV8468429.1"/>
    <property type="molecule type" value="Genomic_DNA"/>
</dbReference>
<dbReference type="Gene3D" id="1.10.10.10">
    <property type="entry name" value="Winged helix-like DNA-binding domain superfamily/Winged helix DNA-binding domain"/>
    <property type="match status" value="1"/>
</dbReference>
<feature type="domain" description="HTH crp-type" evidence="5">
    <location>
        <begin position="145"/>
        <end position="209"/>
    </location>
</feature>
<sequence length="217" mass="24040">MSWVDNFPGLSRLDPDLRRRLDRDGKVLKVPAGQVIFGPGSSADNFLVLISGTVRVQHLSDSGRQIVLYRINAGESCVMTTACLMAHDAYSAEGITESAIEAVAIPRATFDDLVARSPDFRSFVFEAYSRRIADLFLVIEEVAFQRIDIRLAQKLLDLAGQGDRVRATHQQLAGELGTAREVVSRQLQEFRRRDWITLSRGEIGLSDVPAIRALAEA</sequence>
<dbReference type="PROSITE" id="PS50042">
    <property type="entry name" value="CNMP_BINDING_3"/>
    <property type="match status" value="1"/>
</dbReference>
<dbReference type="InterPro" id="IPR036388">
    <property type="entry name" value="WH-like_DNA-bd_sf"/>
</dbReference>
<protein>
    <submittedName>
        <fullName evidence="6">Crp/Fnr family transcriptional regulator</fullName>
    </submittedName>
</protein>
<dbReference type="PANTHER" id="PTHR24567">
    <property type="entry name" value="CRP FAMILY TRANSCRIPTIONAL REGULATORY PROTEIN"/>
    <property type="match status" value="1"/>
</dbReference>
<dbReference type="InterPro" id="IPR018490">
    <property type="entry name" value="cNMP-bd_dom_sf"/>
</dbReference>
<evidence type="ECO:0000259" key="4">
    <source>
        <dbReference type="PROSITE" id="PS50042"/>
    </source>
</evidence>
<dbReference type="RefSeq" id="WP_366194382.1">
    <property type="nucleotide sequence ID" value="NZ_JBFBVU010000028.1"/>
</dbReference>
<evidence type="ECO:0000313" key="7">
    <source>
        <dbReference type="Proteomes" id="UP001553161"/>
    </source>
</evidence>
<dbReference type="InterPro" id="IPR000595">
    <property type="entry name" value="cNMP-bd_dom"/>
</dbReference>
<dbReference type="InterPro" id="IPR050397">
    <property type="entry name" value="Env_Response_Regulators"/>
</dbReference>
<keyword evidence="1" id="KW-0805">Transcription regulation</keyword>
<reference evidence="6 7" key="1">
    <citation type="submission" date="2024-07" db="EMBL/GenBank/DDBJ databases">
        <authorList>
            <person name="Kang M."/>
        </authorList>
    </citation>
    <scope>NUCLEOTIDE SEQUENCE [LARGE SCALE GENOMIC DNA]</scope>
    <source>
        <strain evidence="6 7">DFM31</strain>
    </source>
</reference>
<name>A0ABV3LA35_9RHOB</name>
<dbReference type="SUPFAM" id="SSF51206">
    <property type="entry name" value="cAMP-binding domain-like"/>
    <property type="match status" value="1"/>
</dbReference>
<dbReference type="InterPro" id="IPR014710">
    <property type="entry name" value="RmlC-like_jellyroll"/>
</dbReference>
<dbReference type="Pfam" id="PF13545">
    <property type="entry name" value="HTH_Crp_2"/>
    <property type="match status" value="1"/>
</dbReference>
<evidence type="ECO:0000256" key="1">
    <source>
        <dbReference type="ARBA" id="ARBA00023015"/>
    </source>
</evidence>
<gene>
    <name evidence="6" type="ORF">AB0T83_16765</name>
</gene>
<accession>A0ABV3LA35</accession>
<dbReference type="InterPro" id="IPR036390">
    <property type="entry name" value="WH_DNA-bd_sf"/>
</dbReference>
<dbReference type="InterPro" id="IPR012318">
    <property type="entry name" value="HTH_CRP"/>
</dbReference>
<dbReference type="SMART" id="SM00419">
    <property type="entry name" value="HTH_CRP"/>
    <property type="match status" value="1"/>
</dbReference>
<feature type="domain" description="Cyclic nucleotide-binding" evidence="4">
    <location>
        <begin position="9"/>
        <end position="131"/>
    </location>
</feature>
<dbReference type="PANTHER" id="PTHR24567:SF74">
    <property type="entry name" value="HTH-TYPE TRANSCRIPTIONAL REGULATOR ARCR"/>
    <property type="match status" value="1"/>
</dbReference>
<dbReference type="CDD" id="cd00038">
    <property type="entry name" value="CAP_ED"/>
    <property type="match status" value="1"/>
</dbReference>